<dbReference type="InterPro" id="IPR036390">
    <property type="entry name" value="WH_DNA-bd_sf"/>
</dbReference>
<dbReference type="InterPro" id="IPR001845">
    <property type="entry name" value="HTH_ArsR_DNA-bd_dom"/>
</dbReference>
<dbReference type="CDD" id="cd00090">
    <property type="entry name" value="HTH_ARSR"/>
    <property type="match status" value="1"/>
</dbReference>
<accession>A0ABU1FCS4</accession>
<sequence length="112" mass="12755">MLQYDSNLDLAFSALADPTRRAVVARLCDGEMSVGELSEPLEMSLSAVGQHLRILEKSGLVVTEKRGRTRYCNVDHKKLTAVESWLSERRRRTEQRLDRLQHFLDKKGSPDA</sequence>
<feature type="domain" description="HTH arsR-type" evidence="1">
    <location>
        <begin position="1"/>
        <end position="94"/>
    </location>
</feature>
<dbReference type="PRINTS" id="PR00778">
    <property type="entry name" value="HTHARSR"/>
</dbReference>
<dbReference type="SMART" id="SM00418">
    <property type="entry name" value="HTH_ARSR"/>
    <property type="match status" value="1"/>
</dbReference>
<dbReference type="PROSITE" id="PS50987">
    <property type="entry name" value="HTH_ARSR_2"/>
    <property type="match status" value="1"/>
</dbReference>
<reference evidence="2 3" key="1">
    <citation type="submission" date="2023-09" db="EMBL/GenBank/DDBJ databases">
        <title>Xinfangfangia sedmenti sp. nov., isolated the sedment.</title>
        <authorList>
            <person name="Xu L."/>
        </authorList>
    </citation>
    <scope>NUCLEOTIDE SEQUENCE [LARGE SCALE GENOMIC DNA]</scope>
    <source>
        <strain evidence="2 3">LG-4</strain>
    </source>
</reference>
<gene>
    <name evidence="2" type="ORF">RGD00_18835</name>
</gene>
<evidence type="ECO:0000259" key="1">
    <source>
        <dbReference type="PROSITE" id="PS50987"/>
    </source>
</evidence>
<dbReference type="InterPro" id="IPR011991">
    <property type="entry name" value="ArsR-like_HTH"/>
</dbReference>
<dbReference type="Gene3D" id="1.10.10.10">
    <property type="entry name" value="Winged helix-like DNA-binding domain superfamily/Winged helix DNA-binding domain"/>
    <property type="match status" value="1"/>
</dbReference>
<comment type="caution">
    <text evidence="2">The sequence shown here is derived from an EMBL/GenBank/DDBJ whole genome shotgun (WGS) entry which is preliminary data.</text>
</comment>
<dbReference type="RefSeq" id="WP_310458825.1">
    <property type="nucleotide sequence ID" value="NZ_JAVKPH010000031.1"/>
</dbReference>
<dbReference type="PANTHER" id="PTHR38600:SF2">
    <property type="entry name" value="SLL0088 PROTEIN"/>
    <property type="match status" value="1"/>
</dbReference>
<dbReference type="NCBIfam" id="NF033788">
    <property type="entry name" value="HTH_metalloreg"/>
    <property type="match status" value="1"/>
</dbReference>
<keyword evidence="3" id="KW-1185">Reference proteome</keyword>
<organism evidence="2 3">
    <name type="scientific">Ruixingdingia sedimenti</name>
    <dbReference type="NCBI Taxonomy" id="3073604"/>
    <lineage>
        <taxon>Bacteria</taxon>
        <taxon>Pseudomonadati</taxon>
        <taxon>Pseudomonadota</taxon>
        <taxon>Alphaproteobacteria</taxon>
        <taxon>Rhodobacterales</taxon>
        <taxon>Paracoccaceae</taxon>
        <taxon>Ruixingdingia</taxon>
    </lineage>
</organism>
<dbReference type="EMBL" id="JAVKPH010000031">
    <property type="protein sequence ID" value="MDR5654670.1"/>
    <property type="molecule type" value="Genomic_DNA"/>
</dbReference>
<dbReference type="Pfam" id="PF01022">
    <property type="entry name" value="HTH_5"/>
    <property type="match status" value="1"/>
</dbReference>
<dbReference type="PANTHER" id="PTHR38600">
    <property type="entry name" value="TRANSCRIPTIONAL REGULATORY PROTEIN"/>
    <property type="match status" value="1"/>
</dbReference>
<protein>
    <submittedName>
        <fullName evidence="2">Metalloregulator ArsR/SmtB family transcription factor</fullName>
    </submittedName>
</protein>
<evidence type="ECO:0000313" key="3">
    <source>
        <dbReference type="Proteomes" id="UP001247754"/>
    </source>
</evidence>
<name>A0ABU1FCS4_9RHOB</name>
<dbReference type="Proteomes" id="UP001247754">
    <property type="component" value="Unassembled WGS sequence"/>
</dbReference>
<evidence type="ECO:0000313" key="2">
    <source>
        <dbReference type="EMBL" id="MDR5654670.1"/>
    </source>
</evidence>
<proteinExistence type="predicted"/>
<dbReference type="SUPFAM" id="SSF46785">
    <property type="entry name" value="Winged helix' DNA-binding domain"/>
    <property type="match status" value="1"/>
</dbReference>
<dbReference type="InterPro" id="IPR036388">
    <property type="entry name" value="WH-like_DNA-bd_sf"/>
</dbReference>